<keyword evidence="3" id="KW-0695">RNA-directed DNA polymerase</keyword>
<evidence type="ECO:0000256" key="1">
    <source>
        <dbReference type="ARBA" id="ARBA00023268"/>
    </source>
</evidence>
<dbReference type="InterPro" id="IPR050951">
    <property type="entry name" value="Retrovirus_Pol_polyprotein"/>
</dbReference>
<dbReference type="SUPFAM" id="SSF56672">
    <property type="entry name" value="DNA/RNA polymerases"/>
    <property type="match status" value="1"/>
</dbReference>
<dbReference type="Pfam" id="PF17919">
    <property type="entry name" value="RT_RNaseH_2"/>
    <property type="match status" value="1"/>
</dbReference>
<evidence type="ECO:0000313" key="4">
    <source>
        <dbReference type="Proteomes" id="UP001151760"/>
    </source>
</evidence>
<dbReference type="PANTHER" id="PTHR37984">
    <property type="entry name" value="PROTEIN CBG26694"/>
    <property type="match status" value="1"/>
</dbReference>
<keyword evidence="1" id="KW-0511">Multifunctional enzyme</keyword>
<sequence>MISTWTLVRLLFIKNFSKIVKPLASLTQKNQKYERGGDQEEDFQTLKDNLCNVPILSLPDGPEDFIVNCDASNQGLGCVLMKRGKDKILAAPGEASKIENATTEMMCGLGQVMERKEDGADKTYYDLRDMYGGHVDWTRIGQEMTDKVVLVKEKLKAARDRQRSYADNRRKLLKFEKYLADANLHVHLEEIKVDKTLRFVEEPVEIIDREVKSLKRSRIWIVKVHWNSKRGHEDFIKTKYLHLLVEQAIVGSTK</sequence>
<dbReference type="InterPro" id="IPR041577">
    <property type="entry name" value="RT_RNaseH_2"/>
</dbReference>
<evidence type="ECO:0000313" key="3">
    <source>
        <dbReference type="EMBL" id="GJT79297.1"/>
    </source>
</evidence>
<evidence type="ECO:0000259" key="2">
    <source>
        <dbReference type="Pfam" id="PF17919"/>
    </source>
</evidence>
<dbReference type="Gene3D" id="3.30.70.270">
    <property type="match status" value="1"/>
</dbReference>
<name>A0ABQ5GWM0_9ASTR</name>
<protein>
    <submittedName>
        <fullName evidence="3">Reverse transcriptase domain-containing protein</fullName>
    </submittedName>
</protein>
<dbReference type="EMBL" id="BQNB010018885">
    <property type="protein sequence ID" value="GJT79297.1"/>
    <property type="molecule type" value="Genomic_DNA"/>
</dbReference>
<comment type="caution">
    <text evidence="3">The sequence shown here is derived from an EMBL/GenBank/DDBJ whole genome shotgun (WGS) entry which is preliminary data.</text>
</comment>
<keyword evidence="4" id="KW-1185">Reference proteome</keyword>
<reference evidence="3" key="2">
    <citation type="submission" date="2022-01" db="EMBL/GenBank/DDBJ databases">
        <authorList>
            <person name="Yamashiro T."/>
            <person name="Shiraishi A."/>
            <person name="Satake H."/>
            <person name="Nakayama K."/>
        </authorList>
    </citation>
    <scope>NUCLEOTIDE SEQUENCE</scope>
</reference>
<feature type="domain" description="Reverse transcriptase/retrotransposon-derived protein RNase H-like" evidence="2">
    <location>
        <begin position="38"/>
        <end position="87"/>
    </location>
</feature>
<dbReference type="GO" id="GO:0003964">
    <property type="term" value="F:RNA-directed DNA polymerase activity"/>
    <property type="evidence" value="ECO:0007669"/>
    <property type="project" value="UniProtKB-KW"/>
</dbReference>
<gene>
    <name evidence="3" type="ORF">Tco_1053639</name>
</gene>
<keyword evidence="3" id="KW-0808">Transferase</keyword>
<proteinExistence type="predicted"/>
<dbReference type="Proteomes" id="UP001151760">
    <property type="component" value="Unassembled WGS sequence"/>
</dbReference>
<keyword evidence="3" id="KW-0548">Nucleotidyltransferase</keyword>
<accession>A0ABQ5GWM0</accession>
<reference evidence="3" key="1">
    <citation type="journal article" date="2022" name="Int. J. Mol. Sci.">
        <title>Draft Genome of Tanacetum Coccineum: Genomic Comparison of Closely Related Tanacetum-Family Plants.</title>
        <authorList>
            <person name="Yamashiro T."/>
            <person name="Shiraishi A."/>
            <person name="Nakayama K."/>
            <person name="Satake H."/>
        </authorList>
    </citation>
    <scope>NUCLEOTIDE SEQUENCE</scope>
</reference>
<dbReference type="InterPro" id="IPR043502">
    <property type="entry name" value="DNA/RNA_pol_sf"/>
</dbReference>
<dbReference type="PANTHER" id="PTHR37984:SF5">
    <property type="entry name" value="PROTEIN NYNRIN-LIKE"/>
    <property type="match status" value="1"/>
</dbReference>
<organism evidence="3 4">
    <name type="scientific">Tanacetum coccineum</name>
    <dbReference type="NCBI Taxonomy" id="301880"/>
    <lineage>
        <taxon>Eukaryota</taxon>
        <taxon>Viridiplantae</taxon>
        <taxon>Streptophyta</taxon>
        <taxon>Embryophyta</taxon>
        <taxon>Tracheophyta</taxon>
        <taxon>Spermatophyta</taxon>
        <taxon>Magnoliopsida</taxon>
        <taxon>eudicotyledons</taxon>
        <taxon>Gunneridae</taxon>
        <taxon>Pentapetalae</taxon>
        <taxon>asterids</taxon>
        <taxon>campanulids</taxon>
        <taxon>Asterales</taxon>
        <taxon>Asteraceae</taxon>
        <taxon>Asteroideae</taxon>
        <taxon>Anthemideae</taxon>
        <taxon>Anthemidinae</taxon>
        <taxon>Tanacetum</taxon>
    </lineage>
</organism>
<dbReference type="InterPro" id="IPR043128">
    <property type="entry name" value="Rev_trsase/Diguanyl_cyclase"/>
</dbReference>